<protein>
    <submittedName>
        <fullName evidence="1">Winged helix DNA-binding domain-containing protein</fullName>
    </submittedName>
</protein>
<accession>A0ABD6FKQ8</accession>
<organism evidence="1 2">
    <name type="scientific">Thermocrispum agreste</name>
    <dbReference type="NCBI Taxonomy" id="37925"/>
    <lineage>
        <taxon>Bacteria</taxon>
        <taxon>Bacillati</taxon>
        <taxon>Actinomycetota</taxon>
        <taxon>Actinomycetes</taxon>
        <taxon>Pseudonocardiales</taxon>
        <taxon>Pseudonocardiaceae</taxon>
        <taxon>Thermocrispum</taxon>
    </lineage>
</organism>
<proteinExistence type="predicted"/>
<dbReference type="AlphaFoldDB" id="A0ABD6FKQ8"/>
<dbReference type="PANTHER" id="PTHR38479">
    <property type="entry name" value="LMO0824 PROTEIN"/>
    <property type="match status" value="1"/>
</dbReference>
<dbReference type="Pfam" id="PF06224">
    <property type="entry name" value="AlkZ-like"/>
    <property type="match status" value="1"/>
</dbReference>
<sequence length="391" mass="42865">MSDTVAAEDTAEVSAEQLTRASLSRQVLLERVPLAVEEAVRRMVAVQAQQPESVYVGLASRLSDFDPAAVDRAFQQRTLVKATLVRITLHAAHRDDHATLRVAALPTLRGAAFDKRYFETGRDPAETDALVPALLEFASSPRTSTELQKWLAEQLDGEGHSRVWRALRAIAPLVHEPTGGGWSFGQRPAYRAAADTAGPVRATAEQCAAALREVVPRYLAAFGPASVADIAQFALVQRSRVKGAVRALGDRLVTLRGPDGVVLYDVPGGRIPAPDEPAPPRLLPMWDNLLLAYADRSRVIPPEFRQVVTRVNGDVLPTLLVDGKVAGVWRVLDGTVEATAFRPLTRSAWRGLAAEAERLMQLLGDREPAMFQRYHHWWRRLPDGEVRILAG</sequence>
<comment type="caution">
    <text evidence="1">The sequence shown here is derived from an EMBL/GenBank/DDBJ whole genome shotgun (WGS) entry which is preliminary data.</text>
</comment>
<dbReference type="GO" id="GO:0003677">
    <property type="term" value="F:DNA binding"/>
    <property type="evidence" value="ECO:0007669"/>
    <property type="project" value="UniProtKB-KW"/>
</dbReference>
<dbReference type="Proteomes" id="UP000249324">
    <property type="component" value="Unassembled WGS sequence"/>
</dbReference>
<dbReference type="EMBL" id="QGUI02000217">
    <property type="protein sequence ID" value="MFO7193464.1"/>
    <property type="molecule type" value="Genomic_DNA"/>
</dbReference>
<name>A0ABD6FKQ8_9PSEU</name>
<dbReference type="PANTHER" id="PTHR38479:SF2">
    <property type="entry name" value="WINGED HELIX DNA-BINDING DOMAIN-CONTAINING PROTEIN"/>
    <property type="match status" value="1"/>
</dbReference>
<reference evidence="1 2" key="1">
    <citation type="journal article" date="2021" name="BMC Genomics">
        <title>Genome-resolved metagenome and metatranscriptome analyses of thermophilic composting reveal key bacterial players and their metabolic interactions.</title>
        <authorList>
            <person name="Braga L.P.P."/>
            <person name="Pereira R.V."/>
            <person name="Martins L.F."/>
            <person name="Moura L.M.S."/>
            <person name="Sanchez F.B."/>
            <person name="Patane J.S.L."/>
            <person name="da Silva A.M."/>
            <person name="Setubal J.C."/>
        </authorList>
    </citation>
    <scope>NUCLEOTIDE SEQUENCE [LARGE SCALE GENOMIC DNA]</scope>
    <source>
        <strain evidence="1">ZC4RG45</strain>
    </source>
</reference>
<keyword evidence="1" id="KW-0238">DNA-binding</keyword>
<evidence type="ECO:0000313" key="2">
    <source>
        <dbReference type="Proteomes" id="UP000249324"/>
    </source>
</evidence>
<dbReference type="InterPro" id="IPR009351">
    <property type="entry name" value="AlkZ-like"/>
</dbReference>
<evidence type="ECO:0000313" key="1">
    <source>
        <dbReference type="EMBL" id="MFO7193464.1"/>
    </source>
</evidence>
<gene>
    <name evidence="1" type="ORF">DIU77_014585</name>
</gene>